<protein>
    <submittedName>
        <fullName evidence="3">Uncharacterized protein</fullName>
    </submittedName>
</protein>
<keyword evidence="4" id="KW-1185">Reference proteome</keyword>
<dbReference type="Proteomes" id="UP001367508">
    <property type="component" value="Unassembled WGS sequence"/>
</dbReference>
<keyword evidence="1" id="KW-1133">Transmembrane helix</keyword>
<reference evidence="3 4" key="1">
    <citation type="submission" date="2024-01" db="EMBL/GenBank/DDBJ databases">
        <title>The genomes of 5 underutilized Papilionoideae crops provide insights into root nodulation and disease resistanc.</title>
        <authorList>
            <person name="Jiang F."/>
        </authorList>
    </citation>
    <scope>NUCLEOTIDE SEQUENCE [LARGE SCALE GENOMIC DNA]</scope>
    <source>
        <strain evidence="3">LVBAO_FW01</strain>
        <tissue evidence="3">Leaves</tissue>
    </source>
</reference>
<feature type="chain" id="PRO_5042999117" evidence="2">
    <location>
        <begin position="22"/>
        <end position="115"/>
    </location>
</feature>
<keyword evidence="2" id="KW-0732">Signal</keyword>
<evidence type="ECO:0000313" key="4">
    <source>
        <dbReference type="Proteomes" id="UP001367508"/>
    </source>
</evidence>
<evidence type="ECO:0000256" key="1">
    <source>
        <dbReference type="SAM" id="Phobius"/>
    </source>
</evidence>
<evidence type="ECO:0000256" key="2">
    <source>
        <dbReference type="SAM" id="SignalP"/>
    </source>
</evidence>
<dbReference type="EMBL" id="JAYMYQ010000001">
    <property type="protein sequence ID" value="KAK7362122.1"/>
    <property type="molecule type" value="Genomic_DNA"/>
</dbReference>
<keyword evidence="1" id="KW-0812">Transmembrane</keyword>
<accession>A0AAN9N1A7</accession>
<feature type="signal peptide" evidence="2">
    <location>
        <begin position="1"/>
        <end position="21"/>
    </location>
</feature>
<keyword evidence="1" id="KW-0472">Membrane</keyword>
<gene>
    <name evidence="3" type="ORF">VNO77_04223</name>
</gene>
<proteinExistence type="predicted"/>
<evidence type="ECO:0000313" key="3">
    <source>
        <dbReference type="EMBL" id="KAK7362122.1"/>
    </source>
</evidence>
<dbReference type="AlphaFoldDB" id="A0AAN9N1A7"/>
<comment type="caution">
    <text evidence="3">The sequence shown here is derived from an EMBL/GenBank/DDBJ whole genome shotgun (WGS) entry which is preliminary data.</text>
</comment>
<name>A0AAN9N1A7_CANGL</name>
<feature type="transmembrane region" description="Helical" evidence="1">
    <location>
        <begin position="30"/>
        <end position="51"/>
    </location>
</feature>
<sequence>MLYIGHSCSFALLWLYISISAQTPDDARHYFLLPIGHMFGPFGSNFAYAIMDHGHKLVKKRIILEIMASMMEARSLSQSQVNRYQQQEQSKDGSIDLNDIIIENGKIEHYCAVEN</sequence>
<organism evidence="3 4">
    <name type="scientific">Canavalia gladiata</name>
    <name type="common">Sword bean</name>
    <name type="synonym">Dolichos gladiatus</name>
    <dbReference type="NCBI Taxonomy" id="3824"/>
    <lineage>
        <taxon>Eukaryota</taxon>
        <taxon>Viridiplantae</taxon>
        <taxon>Streptophyta</taxon>
        <taxon>Embryophyta</taxon>
        <taxon>Tracheophyta</taxon>
        <taxon>Spermatophyta</taxon>
        <taxon>Magnoliopsida</taxon>
        <taxon>eudicotyledons</taxon>
        <taxon>Gunneridae</taxon>
        <taxon>Pentapetalae</taxon>
        <taxon>rosids</taxon>
        <taxon>fabids</taxon>
        <taxon>Fabales</taxon>
        <taxon>Fabaceae</taxon>
        <taxon>Papilionoideae</taxon>
        <taxon>50 kb inversion clade</taxon>
        <taxon>NPAAA clade</taxon>
        <taxon>indigoferoid/millettioid clade</taxon>
        <taxon>Phaseoleae</taxon>
        <taxon>Canavalia</taxon>
    </lineage>
</organism>